<proteinExistence type="predicted"/>
<evidence type="ECO:0000256" key="1">
    <source>
        <dbReference type="SAM" id="MobiDB-lite"/>
    </source>
</evidence>
<sequence>MKLILFAAAARLAAGDDFCVPAACRKLAPGAEDEHSMKNLVGDLECCAPRERAGCADGYRYATRGKCTSGPCEEYATCCVHCVDGEACARVDAARFGQTARRDCGSDDANYIRVWIVMAVMSFVASIGLLVCLFAQYHRSEQQRRLQVKRDTHAPARKFSLAVVELLPPDLERGATPRVEARSLEPPVGETRGPSVWDPDGDPRGAYAVPACPQCLTPCRCAPKACSEQDPCHAIGGHVAAPEAESMAREEELSRSTPPDCALAATPSAPPDGDLEAATQAAYPRLTADGTPTGTAPDLEAAT</sequence>
<keyword evidence="2" id="KW-0812">Transmembrane</keyword>
<reference evidence="4" key="1">
    <citation type="submission" date="2021-11" db="EMBL/GenBank/DDBJ databases">
        <authorList>
            <consortium name="Genoscope - CEA"/>
            <person name="William W."/>
        </authorList>
    </citation>
    <scope>NUCLEOTIDE SEQUENCE</scope>
</reference>
<organism evidence="4 5">
    <name type="scientific">Pelagomonas calceolata</name>
    <dbReference type="NCBI Taxonomy" id="35677"/>
    <lineage>
        <taxon>Eukaryota</taxon>
        <taxon>Sar</taxon>
        <taxon>Stramenopiles</taxon>
        <taxon>Ochrophyta</taxon>
        <taxon>Pelagophyceae</taxon>
        <taxon>Pelagomonadales</taxon>
        <taxon>Pelagomonadaceae</taxon>
        <taxon>Pelagomonas</taxon>
    </lineage>
</organism>
<keyword evidence="2" id="KW-0472">Membrane</keyword>
<feature type="region of interest" description="Disordered" evidence="1">
    <location>
        <begin position="243"/>
        <end position="303"/>
    </location>
</feature>
<evidence type="ECO:0008006" key="6">
    <source>
        <dbReference type="Google" id="ProtNLM"/>
    </source>
</evidence>
<evidence type="ECO:0000313" key="4">
    <source>
        <dbReference type="EMBL" id="CAH0369005.1"/>
    </source>
</evidence>
<protein>
    <recommendedName>
        <fullName evidence="6">SREBP regulating gene protein</fullName>
    </recommendedName>
</protein>
<evidence type="ECO:0000313" key="5">
    <source>
        <dbReference type="Proteomes" id="UP000789595"/>
    </source>
</evidence>
<dbReference type="Proteomes" id="UP000789595">
    <property type="component" value="Unassembled WGS sequence"/>
</dbReference>
<keyword evidence="3" id="KW-0732">Signal</keyword>
<feature type="transmembrane region" description="Helical" evidence="2">
    <location>
        <begin position="114"/>
        <end position="135"/>
    </location>
</feature>
<feature type="chain" id="PRO_5035240394" description="SREBP regulating gene protein" evidence="3">
    <location>
        <begin position="16"/>
        <end position="303"/>
    </location>
</feature>
<feature type="signal peptide" evidence="3">
    <location>
        <begin position="1"/>
        <end position="15"/>
    </location>
</feature>
<accession>A0A8J2SC58</accession>
<comment type="caution">
    <text evidence="4">The sequence shown here is derived from an EMBL/GenBank/DDBJ whole genome shotgun (WGS) entry which is preliminary data.</text>
</comment>
<name>A0A8J2SC58_9STRA</name>
<dbReference type="AlphaFoldDB" id="A0A8J2SC58"/>
<keyword evidence="5" id="KW-1185">Reference proteome</keyword>
<evidence type="ECO:0000256" key="3">
    <source>
        <dbReference type="SAM" id="SignalP"/>
    </source>
</evidence>
<keyword evidence="2" id="KW-1133">Transmembrane helix</keyword>
<evidence type="ECO:0000256" key="2">
    <source>
        <dbReference type="SAM" id="Phobius"/>
    </source>
</evidence>
<gene>
    <name evidence="4" type="ORF">PECAL_2P21100</name>
</gene>
<dbReference type="EMBL" id="CAKKNE010000002">
    <property type="protein sequence ID" value="CAH0369005.1"/>
    <property type="molecule type" value="Genomic_DNA"/>
</dbReference>